<feature type="domain" description="MPN" evidence="6">
    <location>
        <begin position="37"/>
        <end position="158"/>
    </location>
</feature>
<dbReference type="Pfam" id="PF04002">
    <property type="entry name" value="RadC"/>
    <property type="match status" value="1"/>
</dbReference>
<dbReference type="PROSITE" id="PS01302">
    <property type="entry name" value="UPF0758"/>
    <property type="match status" value="1"/>
</dbReference>
<dbReference type="GO" id="GO:0006508">
    <property type="term" value="P:proteolysis"/>
    <property type="evidence" value="ECO:0007669"/>
    <property type="project" value="UniProtKB-KW"/>
</dbReference>
<keyword evidence="2" id="KW-0479">Metal-binding</keyword>
<dbReference type="GO" id="GO:0046872">
    <property type="term" value="F:metal ion binding"/>
    <property type="evidence" value="ECO:0007669"/>
    <property type="project" value="UniProtKB-KW"/>
</dbReference>
<reference evidence="8" key="1">
    <citation type="submission" date="2016-10" db="EMBL/GenBank/DDBJ databases">
        <authorList>
            <person name="Varghese N."/>
            <person name="Submissions S."/>
        </authorList>
    </citation>
    <scope>NUCLEOTIDE SEQUENCE [LARGE SCALE GENOMIC DNA]</scope>
    <source>
        <strain evidence="8">CGMCC 1.10971</strain>
    </source>
</reference>
<gene>
    <name evidence="7" type="ORF">SAMN05216175_104262</name>
</gene>
<dbReference type="InterPro" id="IPR037518">
    <property type="entry name" value="MPN"/>
</dbReference>
<name>A0A1I2Q9D5_9GAMM</name>
<dbReference type="Gene3D" id="3.40.140.10">
    <property type="entry name" value="Cytidine Deaminase, domain 2"/>
    <property type="match status" value="1"/>
</dbReference>
<dbReference type="SUPFAM" id="SSF102712">
    <property type="entry name" value="JAB1/MPN domain"/>
    <property type="match status" value="1"/>
</dbReference>
<proteinExistence type="predicted"/>
<dbReference type="RefSeq" id="WP_090726657.1">
    <property type="nucleotide sequence ID" value="NZ_FOOU01000004.1"/>
</dbReference>
<keyword evidence="1" id="KW-0645">Protease</keyword>
<organism evidence="7 8">
    <name type="scientific">Neptunomonas qingdaonensis</name>
    <dbReference type="NCBI Taxonomy" id="1045558"/>
    <lineage>
        <taxon>Bacteria</taxon>
        <taxon>Pseudomonadati</taxon>
        <taxon>Pseudomonadota</taxon>
        <taxon>Gammaproteobacteria</taxon>
        <taxon>Oceanospirillales</taxon>
        <taxon>Oceanospirillaceae</taxon>
        <taxon>Neptunomonas</taxon>
    </lineage>
</organism>
<protein>
    <submittedName>
        <fullName evidence="7">DNA repair protein RadC</fullName>
    </submittedName>
</protein>
<dbReference type="EMBL" id="FOOU01000004">
    <property type="protein sequence ID" value="SFG23989.1"/>
    <property type="molecule type" value="Genomic_DNA"/>
</dbReference>
<dbReference type="AlphaFoldDB" id="A0A1I2Q9D5"/>
<evidence type="ECO:0000256" key="3">
    <source>
        <dbReference type="ARBA" id="ARBA00022801"/>
    </source>
</evidence>
<keyword evidence="8" id="KW-1185">Reference proteome</keyword>
<dbReference type="PANTHER" id="PTHR30471">
    <property type="entry name" value="DNA REPAIR PROTEIN RADC"/>
    <property type="match status" value="1"/>
</dbReference>
<dbReference type="GO" id="GO:0008237">
    <property type="term" value="F:metallopeptidase activity"/>
    <property type="evidence" value="ECO:0007669"/>
    <property type="project" value="UniProtKB-KW"/>
</dbReference>
<dbReference type="InterPro" id="IPR020891">
    <property type="entry name" value="UPF0758_CS"/>
</dbReference>
<accession>A0A1I2Q9D5</accession>
<evidence type="ECO:0000259" key="6">
    <source>
        <dbReference type="PROSITE" id="PS50249"/>
    </source>
</evidence>
<evidence type="ECO:0000256" key="1">
    <source>
        <dbReference type="ARBA" id="ARBA00022670"/>
    </source>
</evidence>
<dbReference type="PANTHER" id="PTHR30471:SF6">
    <property type="entry name" value="UPF0758 PROTEIN VC_0510"/>
    <property type="match status" value="1"/>
</dbReference>
<dbReference type="OrthoDB" id="9804482at2"/>
<dbReference type="Proteomes" id="UP000198623">
    <property type="component" value="Unassembled WGS sequence"/>
</dbReference>
<evidence type="ECO:0000313" key="7">
    <source>
        <dbReference type="EMBL" id="SFG23989.1"/>
    </source>
</evidence>
<keyword evidence="4" id="KW-0862">Zinc</keyword>
<evidence type="ECO:0000256" key="4">
    <source>
        <dbReference type="ARBA" id="ARBA00022833"/>
    </source>
</evidence>
<dbReference type="STRING" id="1045558.SAMN05216175_104262"/>
<dbReference type="InterPro" id="IPR001405">
    <property type="entry name" value="UPF0758"/>
</dbReference>
<sequence length="158" mass="17774">MQNRSQPVYVTEGPLTTHQVLEKASSILAEQFTESDVYSEPTKTKEFLEFKLAHYEREVFGIMLLDNRHRLIDYKELFFGTIDAASIYPREVVKAVLADNAAAVIFAHNHPSGVAEPSTADKLITKRLVDALQLIDVRVLDHIIVGQTSFSFAERGLL</sequence>
<evidence type="ECO:0000313" key="8">
    <source>
        <dbReference type="Proteomes" id="UP000198623"/>
    </source>
</evidence>
<keyword evidence="5" id="KW-0482">Metalloprotease</keyword>
<dbReference type="PROSITE" id="PS50249">
    <property type="entry name" value="MPN"/>
    <property type="match status" value="1"/>
</dbReference>
<dbReference type="InterPro" id="IPR025657">
    <property type="entry name" value="RadC_JAB"/>
</dbReference>
<keyword evidence="3" id="KW-0378">Hydrolase</keyword>
<dbReference type="CDD" id="cd08071">
    <property type="entry name" value="MPN_DUF2466"/>
    <property type="match status" value="1"/>
</dbReference>
<evidence type="ECO:0000256" key="5">
    <source>
        <dbReference type="ARBA" id="ARBA00023049"/>
    </source>
</evidence>
<dbReference type="NCBIfam" id="TIGR00608">
    <property type="entry name" value="radc"/>
    <property type="match status" value="1"/>
</dbReference>
<evidence type="ECO:0000256" key="2">
    <source>
        <dbReference type="ARBA" id="ARBA00022723"/>
    </source>
</evidence>